<sequence length="626" mass="65743">MASTTSYGTMEDIEHPEPKETQLEKASPYVAEFVGTFMLTFTMGVCCVAGDAMWNCTAVAAILMVMIYGLGPVSGGHFNPSVSVSCALAGKTSWPVVAGYIAAQVVGGLFAGWVYWITLGQAAAVGPKATFGSFHAGFSELFYTAMIAFAHLCCATSPRNNPKDDQNSFFGLAIGFVVVAAGYATGDVSGALINPAITLGLDVTGAGGTGREGLWWRLAYLAYQFLGAGLATLLFHLCRFREVENVAGGPGAKSLQVQILSATNLANRDSGILGDVSDPYVTVRVGIKEFRTPTISNNLNPVWSTGNTFTFSLPEEGEPGHLSLEVLNDNVVIREQSLGTLSVDLRNVSHNEWRRDRDTLLGGKGAELQYALRINSGVNLGGRKPSLPSKVASEFIGTFALCLTVGLNVVMKSPATPWSAAAALMSMVYSLGSVSGGHFNPAVTLGAVLSGRGVCPLWHGMFYWSVQLLAGVLAGLLVSDFHQEGPYKFESFDLVPGKSVQVAGSTYSWWCILAAEGAFTFMLAFVVLAVATTKPAPGPSNQNFQFGLAIGSCLTAGGFAIGAVSGGELNPAVSFGIATASAATTTIDIHAPWSYCLAFSAFELLGGFVAAIVFRLTHPAEFGAKE</sequence>
<feature type="transmembrane region" description="Helical" evidence="7">
    <location>
        <begin position="592"/>
        <end position="616"/>
    </location>
</feature>
<dbReference type="GO" id="GO:0015267">
    <property type="term" value="F:channel activity"/>
    <property type="evidence" value="ECO:0007669"/>
    <property type="project" value="InterPro"/>
</dbReference>
<feature type="transmembrane region" description="Helical" evidence="7">
    <location>
        <begin position="94"/>
        <end position="116"/>
    </location>
</feature>
<dbReference type="PROSITE" id="PS00221">
    <property type="entry name" value="MIP"/>
    <property type="match status" value="2"/>
</dbReference>
<dbReference type="InterPro" id="IPR000008">
    <property type="entry name" value="C2_dom"/>
</dbReference>
<dbReference type="AlphaFoldDB" id="A0A7S4S8K4"/>
<dbReference type="InterPro" id="IPR022357">
    <property type="entry name" value="MIP_CS"/>
</dbReference>
<dbReference type="SMART" id="SM00239">
    <property type="entry name" value="C2"/>
    <property type="match status" value="1"/>
</dbReference>
<feature type="transmembrane region" description="Helical" evidence="7">
    <location>
        <begin position="169"/>
        <end position="194"/>
    </location>
</feature>
<dbReference type="CDD" id="cd00030">
    <property type="entry name" value="C2"/>
    <property type="match status" value="1"/>
</dbReference>
<feature type="transmembrane region" description="Helical" evidence="7">
    <location>
        <begin position="214"/>
        <end position="235"/>
    </location>
</feature>
<dbReference type="PROSITE" id="PS50004">
    <property type="entry name" value="C2"/>
    <property type="match status" value="1"/>
</dbReference>
<evidence type="ECO:0000256" key="6">
    <source>
        <dbReference type="SAM" id="MobiDB-lite"/>
    </source>
</evidence>
<dbReference type="Pfam" id="PF00230">
    <property type="entry name" value="MIP"/>
    <property type="match status" value="2"/>
</dbReference>
<feature type="transmembrane region" description="Helical" evidence="7">
    <location>
        <begin position="52"/>
        <end position="73"/>
    </location>
</feature>
<feature type="transmembrane region" description="Helical" evidence="7">
    <location>
        <begin position="507"/>
        <end position="531"/>
    </location>
</feature>
<dbReference type="InterPro" id="IPR023271">
    <property type="entry name" value="Aquaporin-like"/>
</dbReference>
<evidence type="ECO:0000259" key="8">
    <source>
        <dbReference type="PROSITE" id="PS50004"/>
    </source>
</evidence>
<dbReference type="PANTHER" id="PTHR45724:SF13">
    <property type="entry name" value="AQUAPORIN NIP1-1-RELATED"/>
    <property type="match status" value="1"/>
</dbReference>
<dbReference type="InterPro" id="IPR035892">
    <property type="entry name" value="C2_domain_sf"/>
</dbReference>
<dbReference type="Pfam" id="PF00168">
    <property type="entry name" value="C2"/>
    <property type="match status" value="1"/>
</dbReference>
<feature type="region of interest" description="Disordered" evidence="6">
    <location>
        <begin position="1"/>
        <end position="22"/>
    </location>
</feature>
<evidence type="ECO:0000256" key="7">
    <source>
        <dbReference type="SAM" id="Phobius"/>
    </source>
</evidence>
<dbReference type="SUPFAM" id="SSF49562">
    <property type="entry name" value="C2 domain (Calcium/lipid-binding domain, CaLB)"/>
    <property type="match status" value="1"/>
</dbReference>
<protein>
    <recommendedName>
        <fullName evidence="8">C2 domain-containing protein</fullName>
    </recommendedName>
</protein>
<evidence type="ECO:0000313" key="9">
    <source>
        <dbReference type="EMBL" id="CAE4638048.1"/>
    </source>
</evidence>
<keyword evidence="4 7" id="KW-1133">Transmembrane helix</keyword>
<dbReference type="InterPro" id="IPR000425">
    <property type="entry name" value="MIP"/>
</dbReference>
<dbReference type="InterPro" id="IPR034294">
    <property type="entry name" value="Aquaporin_transptr"/>
</dbReference>
<dbReference type="EMBL" id="HBNR01066066">
    <property type="protein sequence ID" value="CAE4638048.1"/>
    <property type="molecule type" value="Transcribed_RNA"/>
</dbReference>
<evidence type="ECO:0000256" key="2">
    <source>
        <dbReference type="ARBA" id="ARBA00022448"/>
    </source>
</evidence>
<proteinExistence type="predicted"/>
<gene>
    <name evidence="9" type="ORF">AMON00008_LOCUS46665</name>
</gene>
<dbReference type="PRINTS" id="PR00783">
    <property type="entry name" value="MINTRINSICP"/>
</dbReference>
<name>A0A7S4S8K4_9DINO</name>
<feature type="compositionally biased region" description="Basic and acidic residues" evidence="6">
    <location>
        <begin position="12"/>
        <end position="22"/>
    </location>
</feature>
<keyword evidence="3 7" id="KW-0812">Transmembrane</keyword>
<reference evidence="9" key="1">
    <citation type="submission" date="2021-01" db="EMBL/GenBank/DDBJ databases">
        <authorList>
            <person name="Corre E."/>
            <person name="Pelletier E."/>
            <person name="Niang G."/>
            <person name="Scheremetjew M."/>
            <person name="Finn R."/>
            <person name="Kale V."/>
            <person name="Holt S."/>
            <person name="Cochrane G."/>
            <person name="Meng A."/>
            <person name="Brown T."/>
            <person name="Cohen L."/>
        </authorList>
    </citation>
    <scope>NUCLEOTIDE SEQUENCE</scope>
    <source>
        <strain evidence="9">CCMP3105</strain>
    </source>
</reference>
<organism evidence="9">
    <name type="scientific">Alexandrium monilatum</name>
    <dbReference type="NCBI Taxonomy" id="311494"/>
    <lineage>
        <taxon>Eukaryota</taxon>
        <taxon>Sar</taxon>
        <taxon>Alveolata</taxon>
        <taxon>Dinophyceae</taxon>
        <taxon>Gonyaulacales</taxon>
        <taxon>Pyrocystaceae</taxon>
        <taxon>Alexandrium</taxon>
    </lineage>
</organism>
<feature type="transmembrane region" description="Helical" evidence="7">
    <location>
        <begin position="543"/>
        <end position="564"/>
    </location>
</feature>
<dbReference type="GO" id="GO:0016020">
    <property type="term" value="C:membrane"/>
    <property type="evidence" value="ECO:0007669"/>
    <property type="project" value="UniProtKB-SubCell"/>
</dbReference>
<accession>A0A7S4S8K4</accession>
<feature type="transmembrane region" description="Helical" evidence="7">
    <location>
        <begin position="423"/>
        <end position="449"/>
    </location>
</feature>
<dbReference type="Gene3D" id="1.20.1080.10">
    <property type="entry name" value="Glycerol uptake facilitator protein"/>
    <property type="match status" value="2"/>
</dbReference>
<evidence type="ECO:0000256" key="3">
    <source>
        <dbReference type="ARBA" id="ARBA00022692"/>
    </source>
</evidence>
<keyword evidence="5 7" id="KW-0472">Membrane</keyword>
<dbReference type="SUPFAM" id="SSF81338">
    <property type="entry name" value="Aquaporin-like"/>
    <property type="match status" value="2"/>
</dbReference>
<feature type="domain" description="C2" evidence="8">
    <location>
        <begin position="229"/>
        <end position="358"/>
    </location>
</feature>
<evidence type="ECO:0000256" key="4">
    <source>
        <dbReference type="ARBA" id="ARBA00022989"/>
    </source>
</evidence>
<dbReference type="Gene3D" id="2.60.40.150">
    <property type="entry name" value="C2 domain"/>
    <property type="match status" value="1"/>
</dbReference>
<comment type="subcellular location">
    <subcellularLocation>
        <location evidence="1">Membrane</location>
        <topology evidence="1">Multi-pass membrane protein</topology>
    </subcellularLocation>
</comment>
<evidence type="ECO:0000256" key="5">
    <source>
        <dbReference type="ARBA" id="ARBA00023136"/>
    </source>
</evidence>
<dbReference type="PANTHER" id="PTHR45724">
    <property type="entry name" value="AQUAPORIN NIP2-1"/>
    <property type="match status" value="1"/>
</dbReference>
<feature type="transmembrane region" description="Helical" evidence="7">
    <location>
        <begin position="461"/>
        <end position="479"/>
    </location>
</feature>
<feature type="transmembrane region" description="Helical" evidence="7">
    <location>
        <begin position="391"/>
        <end position="411"/>
    </location>
</feature>
<keyword evidence="2" id="KW-0813">Transport</keyword>
<evidence type="ECO:0000256" key="1">
    <source>
        <dbReference type="ARBA" id="ARBA00004141"/>
    </source>
</evidence>